<evidence type="ECO:0000256" key="7">
    <source>
        <dbReference type="ARBA" id="ARBA00023315"/>
    </source>
</evidence>
<comment type="subcellular location">
    <subcellularLocation>
        <location evidence="1">Cytoplasm</location>
    </subcellularLocation>
</comment>
<comment type="similarity">
    <text evidence="2 9">Belongs to the transferase hexapeptide repeat family.</text>
</comment>
<dbReference type="InterPro" id="IPR011004">
    <property type="entry name" value="Trimer_LpxA-like_sf"/>
</dbReference>
<dbReference type="PROSITE" id="PS00101">
    <property type="entry name" value="HEXAPEP_TRANSFERASES"/>
    <property type="match status" value="1"/>
</dbReference>
<sequence length="213" mass="23591">MFERLKEDIQTVLARDPAARNSFEVVFCYPGLHALWGYRIAHFFWRHRTFVLARFISHIARFLTGIEIHPGAEIGRRFFIDHGMGVVIGETTEIGKDVLLYQGVVLGGTSLKKKKRHPTIENNVVVGAGAIILGAITIGEGVKIGSGAVVLKSVPAGRTVVGIPGRIVEEPKKPVIDLEWGKLPDPVADALKRIVETQEKLEERIKKLESLKE</sequence>
<comment type="catalytic activity">
    <reaction evidence="8 9">
        <text>L-serine + acetyl-CoA = O-acetyl-L-serine + CoA</text>
        <dbReference type="Rhea" id="RHEA:24560"/>
        <dbReference type="ChEBI" id="CHEBI:33384"/>
        <dbReference type="ChEBI" id="CHEBI:57287"/>
        <dbReference type="ChEBI" id="CHEBI:57288"/>
        <dbReference type="ChEBI" id="CHEBI:58340"/>
        <dbReference type="EC" id="2.3.1.30"/>
    </reaction>
</comment>
<reference evidence="11" key="1">
    <citation type="submission" date="2017-09" db="EMBL/GenBank/DDBJ databases">
        <title>Depth-based differentiation of microbial function through sediment-hosted aquifers and enrichment of novel symbionts in the deep terrestrial subsurface.</title>
        <authorList>
            <person name="Probst A.J."/>
            <person name="Ladd B."/>
            <person name="Jarett J.K."/>
            <person name="Geller-Mcgrath D.E."/>
            <person name="Sieber C.M.K."/>
            <person name="Emerson J.B."/>
            <person name="Anantharaman K."/>
            <person name="Thomas B.C."/>
            <person name="Malmstrom R."/>
            <person name="Stieglmeier M."/>
            <person name="Klingl A."/>
            <person name="Woyke T."/>
            <person name="Ryan C.M."/>
            <person name="Banfield J.F."/>
        </authorList>
    </citation>
    <scope>NUCLEOTIDE SEQUENCE [LARGE SCALE GENOMIC DNA]</scope>
</reference>
<dbReference type="InterPro" id="IPR042122">
    <property type="entry name" value="Ser_AcTrfase_N_sf"/>
</dbReference>
<dbReference type="FunFam" id="2.160.10.10:FF:000007">
    <property type="entry name" value="Serine acetyltransferase"/>
    <property type="match status" value="1"/>
</dbReference>
<gene>
    <name evidence="10" type="primary">cysE</name>
    <name evidence="10" type="ORF">COW28_07420</name>
</gene>
<keyword evidence="4" id="KW-0028">Amino-acid biosynthesis</keyword>
<dbReference type="InterPro" id="IPR001451">
    <property type="entry name" value="Hexapep"/>
</dbReference>
<dbReference type="Gene3D" id="2.160.10.10">
    <property type="entry name" value="Hexapeptide repeat proteins"/>
    <property type="match status" value="1"/>
</dbReference>
<dbReference type="AlphaFoldDB" id="A0A2M7GVP8"/>
<dbReference type="PANTHER" id="PTHR42811">
    <property type="entry name" value="SERINE ACETYLTRANSFERASE"/>
    <property type="match status" value="1"/>
</dbReference>
<evidence type="ECO:0000256" key="5">
    <source>
        <dbReference type="ARBA" id="ARBA00022679"/>
    </source>
</evidence>
<organism evidence="10 11">
    <name type="scientific">bacterium (Candidatus Ratteibacteria) CG15_BIG_FIL_POST_REV_8_21_14_020_41_12</name>
    <dbReference type="NCBI Taxonomy" id="2014291"/>
    <lineage>
        <taxon>Bacteria</taxon>
        <taxon>Candidatus Ratteibacteria</taxon>
    </lineage>
</organism>
<dbReference type="Pfam" id="PF00132">
    <property type="entry name" value="Hexapep"/>
    <property type="match status" value="1"/>
</dbReference>
<dbReference type="GO" id="GO:0006535">
    <property type="term" value="P:cysteine biosynthetic process from serine"/>
    <property type="evidence" value="ECO:0007669"/>
    <property type="project" value="InterPro"/>
</dbReference>
<dbReference type="NCBIfam" id="NF041874">
    <property type="entry name" value="EPS_EpsC"/>
    <property type="match status" value="1"/>
</dbReference>
<accession>A0A2M7GVP8</accession>
<dbReference type="FunFam" id="1.10.3130.10:FF:000002">
    <property type="entry name" value="Serine acetyltransferase"/>
    <property type="match status" value="1"/>
</dbReference>
<name>A0A2M7GVP8_9BACT</name>
<evidence type="ECO:0000256" key="1">
    <source>
        <dbReference type="ARBA" id="ARBA00004496"/>
    </source>
</evidence>
<keyword evidence="6" id="KW-0677">Repeat</keyword>
<evidence type="ECO:0000256" key="6">
    <source>
        <dbReference type="ARBA" id="ARBA00022737"/>
    </source>
</evidence>
<evidence type="ECO:0000256" key="4">
    <source>
        <dbReference type="ARBA" id="ARBA00022605"/>
    </source>
</evidence>
<dbReference type="Proteomes" id="UP000230025">
    <property type="component" value="Unassembled WGS sequence"/>
</dbReference>
<dbReference type="PIRSF" id="PIRSF000441">
    <property type="entry name" value="CysE"/>
    <property type="match status" value="1"/>
</dbReference>
<dbReference type="InterPro" id="IPR045304">
    <property type="entry name" value="LbH_SAT"/>
</dbReference>
<dbReference type="NCBIfam" id="TIGR01172">
    <property type="entry name" value="cysE"/>
    <property type="match status" value="1"/>
</dbReference>
<dbReference type="InterPro" id="IPR053376">
    <property type="entry name" value="Serine_acetyltransferase"/>
</dbReference>
<dbReference type="EMBL" id="PFFY01000346">
    <property type="protein sequence ID" value="PIW31372.1"/>
    <property type="molecule type" value="Genomic_DNA"/>
</dbReference>
<dbReference type="EC" id="2.3.1.30" evidence="9"/>
<evidence type="ECO:0000313" key="11">
    <source>
        <dbReference type="Proteomes" id="UP000230025"/>
    </source>
</evidence>
<evidence type="ECO:0000313" key="10">
    <source>
        <dbReference type="EMBL" id="PIW31372.1"/>
    </source>
</evidence>
<dbReference type="InterPro" id="IPR018357">
    <property type="entry name" value="Hexapep_transf_CS"/>
</dbReference>
<keyword evidence="7 9" id="KW-0012">Acyltransferase</keyword>
<dbReference type="SUPFAM" id="SSF51161">
    <property type="entry name" value="Trimeric LpxA-like enzymes"/>
    <property type="match status" value="1"/>
</dbReference>
<keyword evidence="3" id="KW-0963">Cytoplasm</keyword>
<dbReference type="GO" id="GO:0005737">
    <property type="term" value="C:cytoplasm"/>
    <property type="evidence" value="ECO:0007669"/>
    <property type="project" value="UniProtKB-SubCell"/>
</dbReference>
<evidence type="ECO:0000256" key="2">
    <source>
        <dbReference type="ARBA" id="ARBA00007274"/>
    </source>
</evidence>
<dbReference type="Gene3D" id="1.10.3130.10">
    <property type="entry name" value="serine acetyltransferase, domain 1"/>
    <property type="match status" value="1"/>
</dbReference>
<comment type="caution">
    <text evidence="10">The sequence shown here is derived from an EMBL/GenBank/DDBJ whole genome shotgun (WGS) entry which is preliminary data.</text>
</comment>
<keyword evidence="5 9" id="KW-0808">Transferase</keyword>
<protein>
    <recommendedName>
        <fullName evidence="9">Serine acetyltransferase</fullName>
        <ecNumber evidence="9">2.3.1.30</ecNumber>
    </recommendedName>
</protein>
<evidence type="ECO:0000256" key="9">
    <source>
        <dbReference type="PIRNR" id="PIRNR000441"/>
    </source>
</evidence>
<dbReference type="CDD" id="cd03354">
    <property type="entry name" value="LbH_SAT"/>
    <property type="match status" value="1"/>
</dbReference>
<dbReference type="InterPro" id="IPR005881">
    <property type="entry name" value="Ser_O-AcTrfase"/>
</dbReference>
<evidence type="ECO:0000256" key="3">
    <source>
        <dbReference type="ARBA" id="ARBA00022490"/>
    </source>
</evidence>
<dbReference type="GO" id="GO:0009001">
    <property type="term" value="F:serine O-acetyltransferase activity"/>
    <property type="evidence" value="ECO:0007669"/>
    <property type="project" value="UniProtKB-EC"/>
</dbReference>
<evidence type="ECO:0000256" key="8">
    <source>
        <dbReference type="ARBA" id="ARBA00049486"/>
    </source>
</evidence>
<proteinExistence type="inferred from homology"/>